<sequence>MVVSLLSHSTSIHTLTHPLFFNPNHPHPHPHRLRPQFHPPLRRTTLSFSSRKNSSSSTNNPIPPQKLPKTLFPGGYKRPEIKIPNVILQLSPEEVLKDRTSLDLIDGAVSGLVGIVVLNGGAGSGGTLYEAACLLKSVIRDRAYLMIAERVDIAAAVNASGVVLSDQGIPTIVARNTMMDSRSDSVVLPLVARNVQTSDAALNASNSEGADFLIYGITGEKHAEEPLSSVRESVKVPIFVTIPSLGFDALFNEAGKYLKSGASGLMVSLEELKLFTDEVLSKLFHTVHPSNRRNVEKFQGSGKLEMLDVDNGFPGKKWVAGFSKLEDRECQLLETEKLVLLEVIDVFREAAPLMEEVSLLIDAVSQLDEPFLLVIVGEFNSGKSSVINALLGKKYLKDGVVPTTNEITFLRFSELESGEQQRCERHPDGQYICFLPAPILKEMIIVDTPGTNVILQRQQRLTEEFVPRADLLLFVISADRPLTESEVTFLRYTQQWKKRVVFVLNKSDLYRNSNELEEAIAFIKENTQRLLNTEHVTLYPVSARSALEAKLSASYYTQKESKEPSITEPHWRTNSFYEFEKFLYSFLDGSTSTGIERMKLKLETPIGIADQLLLACQKIVREKCQHARQDLMLVNDLVDSVKDYAVKMENTSISWKRQTLSLIDSTQARIIKVIESTLQLSNLDLVALYAFKEKSAPLPAAAIVRNDIIGPALTDAQKLLGEYTTWLQSSNAHEGMLYEESFEKRWPSLVDLQKEGKLETVELLTRKYEVCVKVIENFSAPAASEVFDQEIREVFLSTFGGLGAAGLSASLLTSVLPTTLEDLLALGLCSAGGFTGERQKMPNTTRDKGDEKEGDGVVQPRERDTGVLPLGLGLQPYTLNPDDAVSPLWWSMQYASRCTIVILTAAVIMWIILLKPDSCDLHGSENEVLGFSFVFPVLYLLVLLAISNFPARRQKTVDKVKRAAGVLTLELEEAMQKDLLEATQNLENFVKLIGKPYQDLAQRRLDELLKTEEKLTKAEKKLETLRIEIQNLHIPQ</sequence>
<comment type="caution">
    <text evidence="5">The sequence shown here is derived from an EMBL/GenBank/DDBJ whole genome shotgun (WGS) entry which is preliminary data.</text>
</comment>
<dbReference type="InterPro" id="IPR006073">
    <property type="entry name" value="GTP-bd"/>
</dbReference>
<dbReference type="InterPro" id="IPR027417">
    <property type="entry name" value="P-loop_NTPase"/>
</dbReference>
<keyword evidence="3" id="KW-1133">Transmembrane helix</keyword>
<dbReference type="FunFam" id="3.40.50.300:FF:001052">
    <property type="entry name" value="Probable transmembrane GTPase FZO-like, chloroplastic"/>
    <property type="match status" value="1"/>
</dbReference>
<evidence type="ECO:0000256" key="3">
    <source>
        <dbReference type="SAM" id="Phobius"/>
    </source>
</evidence>
<feature type="domain" description="G" evidence="4">
    <location>
        <begin position="374"/>
        <end position="506"/>
    </location>
</feature>
<organism evidence="5 6">
    <name type="scientific">Actinidia rufa</name>
    <dbReference type="NCBI Taxonomy" id="165716"/>
    <lineage>
        <taxon>Eukaryota</taxon>
        <taxon>Viridiplantae</taxon>
        <taxon>Streptophyta</taxon>
        <taxon>Embryophyta</taxon>
        <taxon>Tracheophyta</taxon>
        <taxon>Spermatophyta</taxon>
        <taxon>Magnoliopsida</taxon>
        <taxon>eudicotyledons</taxon>
        <taxon>Gunneridae</taxon>
        <taxon>Pentapetalae</taxon>
        <taxon>asterids</taxon>
        <taxon>Ericales</taxon>
        <taxon>Actinidiaceae</taxon>
        <taxon>Actinidia</taxon>
    </lineage>
</organism>
<dbReference type="OrthoDB" id="422720at2759"/>
<protein>
    <submittedName>
        <fullName evidence="5">FZO-like protein</fullName>
    </submittedName>
</protein>
<feature type="transmembrane region" description="Helical" evidence="3">
    <location>
        <begin position="933"/>
        <end position="951"/>
    </location>
</feature>
<keyword evidence="3" id="KW-0472">Membrane</keyword>
<dbReference type="FunFam" id="3.20.20.70:FF:000243">
    <property type="entry name" value="Probable transmembrane GTPase FZO-like, chloroplastic"/>
    <property type="match status" value="1"/>
</dbReference>
<gene>
    <name evidence="5" type="ORF">Acr_28g0003800</name>
</gene>
<feature type="transmembrane region" description="Helical" evidence="3">
    <location>
        <begin position="794"/>
        <end position="816"/>
    </location>
</feature>
<dbReference type="SUPFAM" id="SSF52540">
    <property type="entry name" value="P-loop containing nucleoside triphosphate hydrolases"/>
    <property type="match status" value="1"/>
</dbReference>
<dbReference type="NCBIfam" id="TIGR00231">
    <property type="entry name" value="small_GTP"/>
    <property type="match status" value="1"/>
</dbReference>
<dbReference type="EMBL" id="BJWL01000028">
    <property type="protein sequence ID" value="GFZ19675.1"/>
    <property type="molecule type" value="Genomic_DNA"/>
</dbReference>
<dbReference type="AlphaFoldDB" id="A0A7J0H9N8"/>
<feature type="region of interest" description="Disordered" evidence="2">
    <location>
        <begin position="837"/>
        <end position="861"/>
    </location>
</feature>
<feature type="region of interest" description="Disordered" evidence="2">
    <location>
        <begin position="46"/>
        <end position="69"/>
    </location>
</feature>
<dbReference type="Gene3D" id="3.40.50.300">
    <property type="entry name" value="P-loop containing nucleotide triphosphate hydrolases"/>
    <property type="match status" value="1"/>
</dbReference>
<feature type="coiled-coil region" evidence="1">
    <location>
        <begin position="1001"/>
        <end position="1028"/>
    </location>
</feature>
<dbReference type="Gene3D" id="3.20.20.70">
    <property type="entry name" value="Aldolase class I"/>
    <property type="match status" value="1"/>
</dbReference>
<keyword evidence="3" id="KW-0812">Transmembrane</keyword>
<evidence type="ECO:0000256" key="1">
    <source>
        <dbReference type="SAM" id="Coils"/>
    </source>
</evidence>
<feature type="compositionally biased region" description="Low complexity" evidence="2">
    <location>
        <begin position="46"/>
        <end position="60"/>
    </location>
</feature>
<dbReference type="GO" id="GO:0010027">
    <property type="term" value="P:thylakoid membrane organization"/>
    <property type="evidence" value="ECO:0007669"/>
    <property type="project" value="TreeGrafter"/>
</dbReference>
<reference evidence="5 6" key="1">
    <citation type="submission" date="2019-07" db="EMBL/GenBank/DDBJ databases">
        <title>De Novo Assembly of kiwifruit Actinidia rufa.</title>
        <authorList>
            <person name="Sugita-Konishi S."/>
            <person name="Sato K."/>
            <person name="Mori E."/>
            <person name="Abe Y."/>
            <person name="Kisaki G."/>
            <person name="Hamano K."/>
            <person name="Suezawa K."/>
            <person name="Otani M."/>
            <person name="Fukuda T."/>
            <person name="Manabe T."/>
            <person name="Gomi K."/>
            <person name="Tabuchi M."/>
            <person name="Akimitsu K."/>
            <person name="Kataoka I."/>
        </authorList>
    </citation>
    <scope>NUCLEOTIDE SEQUENCE [LARGE SCALE GENOMIC DNA]</scope>
    <source>
        <strain evidence="6">cv. Fuchu</strain>
    </source>
</reference>
<evidence type="ECO:0000259" key="4">
    <source>
        <dbReference type="Pfam" id="PF01926"/>
    </source>
</evidence>
<accession>A0A7J0H9N8</accession>
<dbReference type="GO" id="GO:0031969">
    <property type="term" value="C:chloroplast membrane"/>
    <property type="evidence" value="ECO:0007669"/>
    <property type="project" value="TreeGrafter"/>
</dbReference>
<dbReference type="PANTHER" id="PTHR43681">
    <property type="entry name" value="TRANSMEMBRANE GTPASE FZO"/>
    <property type="match status" value="1"/>
</dbReference>
<dbReference type="InterPro" id="IPR005225">
    <property type="entry name" value="Small_GTP-bd"/>
</dbReference>
<dbReference type="Pfam" id="PF01926">
    <property type="entry name" value="MMR_HSR1"/>
    <property type="match status" value="1"/>
</dbReference>
<dbReference type="Proteomes" id="UP000585474">
    <property type="component" value="Unassembled WGS sequence"/>
</dbReference>
<evidence type="ECO:0000313" key="5">
    <source>
        <dbReference type="EMBL" id="GFZ19675.1"/>
    </source>
</evidence>
<dbReference type="InterPro" id="IPR013785">
    <property type="entry name" value="Aldolase_TIM"/>
</dbReference>
<dbReference type="CDD" id="cd09912">
    <property type="entry name" value="DLP_2"/>
    <property type="match status" value="1"/>
</dbReference>
<keyword evidence="6" id="KW-1185">Reference proteome</keyword>
<evidence type="ECO:0000313" key="6">
    <source>
        <dbReference type="Proteomes" id="UP000585474"/>
    </source>
</evidence>
<name>A0A7J0H9N8_9ERIC</name>
<keyword evidence="1" id="KW-0175">Coiled coil</keyword>
<feature type="coiled-coil region" evidence="1">
    <location>
        <begin position="506"/>
        <end position="533"/>
    </location>
</feature>
<proteinExistence type="predicted"/>
<dbReference type="GO" id="GO:0005525">
    <property type="term" value="F:GTP binding"/>
    <property type="evidence" value="ECO:0007669"/>
    <property type="project" value="InterPro"/>
</dbReference>
<dbReference type="PANTHER" id="PTHR43681:SF1">
    <property type="entry name" value="SARCALUMENIN"/>
    <property type="match status" value="1"/>
</dbReference>
<feature type="transmembrane region" description="Helical" evidence="3">
    <location>
        <begin position="894"/>
        <end position="913"/>
    </location>
</feature>
<evidence type="ECO:0000256" key="2">
    <source>
        <dbReference type="SAM" id="MobiDB-lite"/>
    </source>
</evidence>
<dbReference type="InterPro" id="IPR051943">
    <property type="entry name" value="TRAFAC_Dynamin-like_GTPase"/>
</dbReference>